<sequence length="194" mass="22579">MSLYKEAVIQSSSHGDTEFDLCEMTFERYKETKSDEIKFDVIHFIHSTSYVDVKKTLGLCFEEELKPNGIITCFVVGKDLLYDCCKMQGHVWHGGHSTNECWLTADDIVAIADKCGWKYELFNQEYNVDVTDVFDENSIEGNLLLDFLTYVQEFRKTADKKKTKETLELIRESSMVKDGKRFGTRKDQLLFLYK</sequence>
<dbReference type="InParanoid" id="A0A6P8I6Y2"/>
<dbReference type="Gene3D" id="3.40.50.150">
    <property type="entry name" value="Vaccinia Virus protein VP39"/>
    <property type="match status" value="1"/>
</dbReference>
<dbReference type="OrthoDB" id="5957730at2759"/>
<dbReference type="AlphaFoldDB" id="A0A6P8I6Y2"/>
<gene>
    <name evidence="2" type="primary">LOC116296836</name>
</gene>
<dbReference type="Proteomes" id="UP000515163">
    <property type="component" value="Unplaced"/>
</dbReference>
<reference evidence="2" key="1">
    <citation type="submission" date="2025-08" db="UniProtKB">
        <authorList>
            <consortium name="RefSeq"/>
        </authorList>
    </citation>
    <scope>IDENTIFICATION</scope>
    <source>
        <tissue evidence="2">Tentacle</tissue>
    </source>
</reference>
<dbReference type="SUPFAM" id="SSF53335">
    <property type="entry name" value="S-adenosyl-L-methionine-dependent methyltransferases"/>
    <property type="match status" value="1"/>
</dbReference>
<dbReference type="KEGG" id="aten:116296836"/>
<protein>
    <submittedName>
        <fullName evidence="2">Histamine N-methyltransferase-like</fullName>
    </submittedName>
</protein>
<proteinExistence type="predicted"/>
<dbReference type="InterPro" id="IPR029063">
    <property type="entry name" value="SAM-dependent_MTases_sf"/>
</dbReference>
<dbReference type="RefSeq" id="XP_031560797.1">
    <property type="nucleotide sequence ID" value="XM_031704937.1"/>
</dbReference>
<evidence type="ECO:0000313" key="1">
    <source>
        <dbReference type="Proteomes" id="UP000515163"/>
    </source>
</evidence>
<name>A0A6P8I6Y2_ACTTE</name>
<accession>A0A6P8I6Y2</accession>
<organism evidence="1 2">
    <name type="scientific">Actinia tenebrosa</name>
    <name type="common">Australian red waratah sea anemone</name>
    <dbReference type="NCBI Taxonomy" id="6105"/>
    <lineage>
        <taxon>Eukaryota</taxon>
        <taxon>Metazoa</taxon>
        <taxon>Cnidaria</taxon>
        <taxon>Anthozoa</taxon>
        <taxon>Hexacorallia</taxon>
        <taxon>Actiniaria</taxon>
        <taxon>Actiniidae</taxon>
        <taxon>Actinia</taxon>
    </lineage>
</organism>
<dbReference type="GeneID" id="116296836"/>
<keyword evidence="1" id="KW-1185">Reference proteome</keyword>
<evidence type="ECO:0000313" key="2">
    <source>
        <dbReference type="RefSeq" id="XP_031560797.1"/>
    </source>
</evidence>